<evidence type="ECO:0000313" key="2">
    <source>
        <dbReference type="Proteomes" id="UP001057452"/>
    </source>
</evidence>
<dbReference type="Proteomes" id="UP001057452">
    <property type="component" value="Chromosome 8"/>
</dbReference>
<proteinExistence type="predicted"/>
<dbReference type="EMBL" id="CM043792">
    <property type="protein sequence ID" value="KAI4822993.1"/>
    <property type="molecule type" value="Genomic_DNA"/>
</dbReference>
<protein>
    <submittedName>
        <fullName evidence="1">Uncharacterized protein</fullName>
    </submittedName>
</protein>
<gene>
    <name evidence="1" type="ORF">KUCAC02_008508</name>
</gene>
<name>A0ACB9X9J8_CHAAC</name>
<reference evidence="1" key="1">
    <citation type="submission" date="2022-05" db="EMBL/GenBank/DDBJ databases">
        <title>Chromosome-level genome of Chaenocephalus aceratus.</title>
        <authorList>
            <person name="Park H."/>
        </authorList>
    </citation>
    <scope>NUCLEOTIDE SEQUENCE</scope>
    <source>
        <strain evidence="1">KU_202001</strain>
    </source>
</reference>
<comment type="caution">
    <text evidence="1">The sequence shown here is derived from an EMBL/GenBank/DDBJ whole genome shotgun (WGS) entry which is preliminary data.</text>
</comment>
<evidence type="ECO:0000313" key="1">
    <source>
        <dbReference type="EMBL" id="KAI4822993.1"/>
    </source>
</evidence>
<keyword evidence="2" id="KW-1185">Reference proteome</keyword>
<sequence>MEAFHFQVILLVGLCVSSSFAFLPTQDASFSEPCEHRQIVIKADMFAVGAPVDGDEIRLGVETNNQYCRATASSADEYSISVGLVECGTRHWVTEDSLIYTNLLIYSPEASPYGVVRMEEAVIPLECHTKGSTVCPVLHSCLPGSPSCRPRLQWKCCSFNLRIMTSDWQYKRGSNVFHLGEPISIEASVRIGHHVELRVFVSSCVATLSPDMHSSPRHAFIENGCFVDSQLPGSRSQFLARTQDDKLHMSIDAFRFYNEDRGELYITYATTKACTFVNGRWQSADDQLELSKLPVSPAAPAKFRPRGFVKPEEREPLWRSGLKTSTVWEHQARVGPMMVLPAKQKSRPIPAEEPSSILDQIRRSTMYGSQWRSGINRVDQRKGLLPDSSSTQNQLPGSRSQFLARTQDDKLHMSIDAFRFYNEDRGESADGNDYVCGQCKRPIGVEQTPSKPSSPGKFRPRGFVKPEEREPLWRSGLKTSTVWEHQARVGPMMVLPAKQKSRPIPAEEPSSILDQIRRSTMYGSQWRSGINRVDEDAEEVPELLERTSPEAHLQPKAAVLNSTNTAVLNEVLPTAAVNVAVPPLSNTTATESDLSETMDSKR</sequence>
<accession>A0ACB9X9J8</accession>
<organism evidence="1 2">
    <name type="scientific">Chaenocephalus aceratus</name>
    <name type="common">Blackfin icefish</name>
    <name type="synonym">Chaenichthys aceratus</name>
    <dbReference type="NCBI Taxonomy" id="36190"/>
    <lineage>
        <taxon>Eukaryota</taxon>
        <taxon>Metazoa</taxon>
        <taxon>Chordata</taxon>
        <taxon>Craniata</taxon>
        <taxon>Vertebrata</taxon>
        <taxon>Euteleostomi</taxon>
        <taxon>Actinopterygii</taxon>
        <taxon>Neopterygii</taxon>
        <taxon>Teleostei</taxon>
        <taxon>Neoteleostei</taxon>
        <taxon>Acanthomorphata</taxon>
        <taxon>Eupercaria</taxon>
        <taxon>Perciformes</taxon>
        <taxon>Notothenioidei</taxon>
        <taxon>Channichthyidae</taxon>
        <taxon>Chaenocephalus</taxon>
    </lineage>
</organism>